<dbReference type="PANTHER" id="PTHR33365">
    <property type="entry name" value="YALI0B05434P"/>
    <property type="match status" value="1"/>
</dbReference>
<evidence type="ECO:0000313" key="5">
    <source>
        <dbReference type="EMBL" id="KAF9466023.1"/>
    </source>
</evidence>
<comment type="caution">
    <text evidence="5">The sequence shown here is derived from an EMBL/GenBank/DDBJ whole genome shotgun (WGS) entry which is preliminary data.</text>
</comment>
<name>A0A9P5Y9U5_9AGAR</name>
<dbReference type="Proteomes" id="UP000807353">
    <property type="component" value="Unassembled WGS sequence"/>
</dbReference>
<keyword evidence="4" id="KW-1133">Transmembrane helix</keyword>
<evidence type="ECO:0000256" key="4">
    <source>
        <dbReference type="SAM" id="Phobius"/>
    </source>
</evidence>
<sequence>MVFSLRGNPNSSALATLIIGVGIVLKLTNFLGLKFLASRLDTHTDYSYLGADHPERWPIEQPRVLGAFDNSNRYHLDSPEGIAEWASLIPPNGGVIHLGKAGEPFTVSMIHQLRCLDIIREYFVSNDAGRAKTVSSTRHCLNYIRQMVTCRADTFLEPFRSSSNNKGPVDLTGVYECKDWEAVYDEIEKNYKAYEHIQFARTKYDS</sequence>
<comment type="pathway">
    <text evidence="1">Mycotoxin biosynthesis.</text>
</comment>
<accession>A0A9P5Y9U5</accession>
<dbReference type="GO" id="GO:0043386">
    <property type="term" value="P:mycotoxin biosynthetic process"/>
    <property type="evidence" value="ECO:0007669"/>
    <property type="project" value="InterPro"/>
</dbReference>
<feature type="transmembrane region" description="Helical" evidence="4">
    <location>
        <begin position="12"/>
        <end position="33"/>
    </location>
</feature>
<dbReference type="PANTHER" id="PTHR33365:SF11">
    <property type="entry name" value="TAT PATHWAY SIGNAL SEQUENCE"/>
    <property type="match status" value="1"/>
</dbReference>
<dbReference type="InterPro" id="IPR021765">
    <property type="entry name" value="UstYa-like"/>
</dbReference>
<keyword evidence="2" id="KW-0560">Oxidoreductase</keyword>
<reference evidence="5" key="1">
    <citation type="submission" date="2020-11" db="EMBL/GenBank/DDBJ databases">
        <authorList>
            <consortium name="DOE Joint Genome Institute"/>
            <person name="Ahrendt S."/>
            <person name="Riley R."/>
            <person name="Andreopoulos W."/>
            <person name="Labutti K."/>
            <person name="Pangilinan J."/>
            <person name="Ruiz-Duenas F.J."/>
            <person name="Barrasa J.M."/>
            <person name="Sanchez-Garcia M."/>
            <person name="Camarero S."/>
            <person name="Miyauchi S."/>
            <person name="Serrano A."/>
            <person name="Linde D."/>
            <person name="Babiker R."/>
            <person name="Drula E."/>
            <person name="Ayuso-Fernandez I."/>
            <person name="Pacheco R."/>
            <person name="Padilla G."/>
            <person name="Ferreira P."/>
            <person name="Barriuso J."/>
            <person name="Kellner H."/>
            <person name="Castanera R."/>
            <person name="Alfaro M."/>
            <person name="Ramirez L."/>
            <person name="Pisabarro A.G."/>
            <person name="Kuo A."/>
            <person name="Tritt A."/>
            <person name="Lipzen A."/>
            <person name="He G."/>
            <person name="Yan M."/>
            <person name="Ng V."/>
            <person name="Cullen D."/>
            <person name="Martin F."/>
            <person name="Rosso M.-N."/>
            <person name="Henrissat B."/>
            <person name="Hibbett D."/>
            <person name="Martinez A.T."/>
            <person name="Grigoriev I.V."/>
        </authorList>
    </citation>
    <scope>NUCLEOTIDE SEQUENCE</scope>
    <source>
        <strain evidence="5">CBS 247.69</strain>
    </source>
</reference>
<dbReference type="OrthoDB" id="3687641at2759"/>
<dbReference type="AlphaFoldDB" id="A0A9P5Y9U5"/>
<keyword evidence="4" id="KW-0812">Transmembrane</keyword>
<evidence type="ECO:0000256" key="3">
    <source>
        <dbReference type="ARBA" id="ARBA00035112"/>
    </source>
</evidence>
<protein>
    <submittedName>
        <fullName evidence="5">Uncharacterized protein</fullName>
    </submittedName>
</protein>
<dbReference type="GO" id="GO:0016491">
    <property type="term" value="F:oxidoreductase activity"/>
    <property type="evidence" value="ECO:0007669"/>
    <property type="project" value="UniProtKB-KW"/>
</dbReference>
<evidence type="ECO:0000256" key="1">
    <source>
        <dbReference type="ARBA" id="ARBA00004685"/>
    </source>
</evidence>
<keyword evidence="6" id="KW-1185">Reference proteome</keyword>
<organism evidence="5 6">
    <name type="scientific">Collybia nuda</name>
    <dbReference type="NCBI Taxonomy" id="64659"/>
    <lineage>
        <taxon>Eukaryota</taxon>
        <taxon>Fungi</taxon>
        <taxon>Dikarya</taxon>
        <taxon>Basidiomycota</taxon>
        <taxon>Agaricomycotina</taxon>
        <taxon>Agaricomycetes</taxon>
        <taxon>Agaricomycetidae</taxon>
        <taxon>Agaricales</taxon>
        <taxon>Tricholomatineae</taxon>
        <taxon>Clitocybaceae</taxon>
        <taxon>Collybia</taxon>
    </lineage>
</organism>
<dbReference type="EMBL" id="MU150244">
    <property type="protein sequence ID" value="KAF9466023.1"/>
    <property type="molecule type" value="Genomic_DNA"/>
</dbReference>
<evidence type="ECO:0000256" key="2">
    <source>
        <dbReference type="ARBA" id="ARBA00023002"/>
    </source>
</evidence>
<comment type="similarity">
    <text evidence="3">Belongs to the ustYa family.</text>
</comment>
<gene>
    <name evidence="5" type="ORF">BDZ94DRAFT_1319975</name>
</gene>
<dbReference type="Pfam" id="PF11807">
    <property type="entry name" value="UstYa"/>
    <property type="match status" value="1"/>
</dbReference>
<evidence type="ECO:0000313" key="6">
    <source>
        <dbReference type="Proteomes" id="UP000807353"/>
    </source>
</evidence>
<keyword evidence="4" id="KW-0472">Membrane</keyword>
<proteinExistence type="inferred from homology"/>